<dbReference type="RefSeq" id="WP_212693430.1">
    <property type="nucleotide sequence ID" value="NZ_CP058561.1"/>
</dbReference>
<dbReference type="Gene3D" id="3.40.630.10">
    <property type="entry name" value="Zn peptidases"/>
    <property type="match status" value="2"/>
</dbReference>
<reference evidence="2 3" key="1">
    <citation type="submission" date="2020-07" db="EMBL/GenBank/DDBJ databases">
        <title>Vallitalea guaymasensis genome.</title>
        <authorList>
            <person name="Postec A."/>
        </authorList>
    </citation>
    <scope>NUCLEOTIDE SEQUENCE [LARGE SCALE GENOMIC DNA]</scope>
    <source>
        <strain evidence="2 3">Ra1766G1</strain>
    </source>
</reference>
<dbReference type="GO" id="GO:0008235">
    <property type="term" value="F:metalloexopeptidase activity"/>
    <property type="evidence" value="ECO:0007669"/>
    <property type="project" value="InterPro"/>
</dbReference>
<sequence>MRKKITVPAKIMTLVLLAYLIIPALQPSLAHSNHHGKNTIRETIETLASEEFMGRLVGTEGNEKTINYITDFYNNIDLEKYDEDYYFENDVTIYPPDQQIHHLEAVFKDGTSKVYTYGEDYLDSPMLKEANIQSDITFDINDPDMKNKIFVVDRRIKSIENKGTFMKVDTLRKNIRVNPLPSPTVQITENLYTDLQTKNIDYIKFHNKYVPNESKVKSVIGKISGTDSSKALVLSAHLDHIGWAGDTIFCGASDNASGISAILELARKLKHRSEHRPFDMDIIIAAFNAEESGLDCSCDFVPAIKEQYDDIYNINIDTIGKIDGGSLTINGYYKEQYVNKSLKQSLLNCFNDNHIELLNEFYGISDHYYFLHNKIPAVTLGQKDVLGENNTTSIHTKYDTIDTIDFNQIKKITNTLFDFIIKNDGVVFKPETTFKKTMETIASPEFMGRLPGTEGNEKTVEYITDFYEEIGLDTYDEDYYHDTIQTVFNPDEQTANLEISFADGTSKTYKYGKDYIDYPSLIATNINTTITFDKEDSDIENKILVIDKNDTTSRWEIKAKAIFQQADSMFRITKLFAEPTNYIQVSNKLYNDLKTKDITTVDLQLSYNTKKANIKSVVGKIKGIDSTKAVVLSAHLDHVGWAGDTIFCGAVDNGSGITTILELAKRLQERSKEQPFETDIIIAAFNGEDSLLSCTEDFVLDMRNKYDEFYDINIDTIGKSDGGLICMNGMFEESNLNTTLKESISNSFRYNGLLVLDETYGGSDHRLFNKYNIPGITLGQKDVFGENGTTKIHTKEDTIDIIDYFQIEQVTDIIYDFIITNDGTIYKSLETLKKSA</sequence>
<evidence type="ECO:0000313" key="2">
    <source>
        <dbReference type="EMBL" id="QUH29327.1"/>
    </source>
</evidence>
<dbReference type="InterPro" id="IPR045175">
    <property type="entry name" value="M28_fam"/>
</dbReference>
<proteinExistence type="predicted"/>
<protein>
    <submittedName>
        <fullName evidence="2">M28 family peptidase</fullName>
    </submittedName>
</protein>
<evidence type="ECO:0000259" key="1">
    <source>
        <dbReference type="Pfam" id="PF04389"/>
    </source>
</evidence>
<gene>
    <name evidence="2" type="ORF">HYG85_10470</name>
</gene>
<dbReference type="InterPro" id="IPR007484">
    <property type="entry name" value="Peptidase_M28"/>
</dbReference>
<name>A0A8J8MAE8_9FIRM</name>
<dbReference type="Pfam" id="PF04389">
    <property type="entry name" value="Peptidase_M28"/>
    <property type="match status" value="2"/>
</dbReference>
<dbReference type="KEGG" id="vgu:HYG85_10470"/>
<dbReference type="PANTHER" id="PTHR12147">
    <property type="entry name" value="METALLOPEPTIDASE M28 FAMILY MEMBER"/>
    <property type="match status" value="1"/>
</dbReference>
<dbReference type="PANTHER" id="PTHR12147:SF26">
    <property type="entry name" value="PEPTIDASE M28 DOMAIN-CONTAINING PROTEIN"/>
    <property type="match status" value="1"/>
</dbReference>
<dbReference type="Proteomes" id="UP000677305">
    <property type="component" value="Chromosome"/>
</dbReference>
<dbReference type="AlphaFoldDB" id="A0A8J8MAE8"/>
<evidence type="ECO:0000313" key="3">
    <source>
        <dbReference type="Proteomes" id="UP000677305"/>
    </source>
</evidence>
<accession>A0A8J8MAE8</accession>
<dbReference type="EMBL" id="CP058561">
    <property type="protein sequence ID" value="QUH29327.1"/>
    <property type="molecule type" value="Genomic_DNA"/>
</dbReference>
<feature type="domain" description="Peptidase M28" evidence="1">
    <location>
        <begin position="617"/>
        <end position="817"/>
    </location>
</feature>
<keyword evidence="3" id="KW-1185">Reference proteome</keyword>
<dbReference type="GO" id="GO:0006508">
    <property type="term" value="P:proteolysis"/>
    <property type="evidence" value="ECO:0007669"/>
    <property type="project" value="InterPro"/>
</dbReference>
<dbReference type="SUPFAM" id="SSF53187">
    <property type="entry name" value="Zn-dependent exopeptidases"/>
    <property type="match status" value="2"/>
</dbReference>
<organism evidence="2 3">
    <name type="scientific">Vallitalea guaymasensis</name>
    <dbReference type="NCBI Taxonomy" id="1185412"/>
    <lineage>
        <taxon>Bacteria</taxon>
        <taxon>Bacillati</taxon>
        <taxon>Bacillota</taxon>
        <taxon>Clostridia</taxon>
        <taxon>Lachnospirales</taxon>
        <taxon>Vallitaleaceae</taxon>
        <taxon>Vallitalea</taxon>
    </lineage>
</organism>
<dbReference type="Gene3D" id="3.50.30.30">
    <property type="match status" value="1"/>
</dbReference>
<feature type="domain" description="Peptidase M28" evidence="1">
    <location>
        <begin position="219"/>
        <end position="419"/>
    </location>
</feature>